<comment type="pathway">
    <text evidence="7">Metabolic intermediate biosynthesis; chorismate biosynthesis; chorismate from D-erythrose 4-phosphate and phosphoenolpyruvate: step 5/7.</text>
</comment>
<evidence type="ECO:0000256" key="5">
    <source>
        <dbReference type="ARBA" id="ARBA00022840"/>
    </source>
</evidence>
<accession>F2J223</accession>
<dbReference type="RefSeq" id="WP_013651106.1">
    <property type="nucleotide sequence ID" value="NC_015259.1"/>
</dbReference>
<dbReference type="STRING" id="991905.SL003B_0347"/>
<protein>
    <recommendedName>
        <fullName evidence="7">Shikimate kinase</fullName>
        <shortName evidence="7">SK</shortName>
        <ecNumber evidence="7">2.7.1.71</ecNumber>
    </recommendedName>
</protein>
<keyword evidence="4 7" id="KW-0418">Kinase</keyword>
<dbReference type="EMBL" id="CP002568">
    <property type="protein sequence ID" value="ADZ68782.1"/>
    <property type="molecule type" value="Genomic_DNA"/>
</dbReference>
<dbReference type="EC" id="2.7.1.71" evidence="7"/>
<evidence type="ECO:0000256" key="2">
    <source>
        <dbReference type="ARBA" id="ARBA00022679"/>
    </source>
</evidence>
<comment type="caution">
    <text evidence="7">Lacks conserved residue(s) required for the propagation of feature annotation.</text>
</comment>
<organism evidence="8 9">
    <name type="scientific">Polymorphum gilvum (strain LMG 25793 / CGMCC 1.9160 / SL003B-26A1)</name>
    <dbReference type="NCBI Taxonomy" id="991905"/>
    <lineage>
        <taxon>Bacteria</taxon>
        <taxon>Pseudomonadati</taxon>
        <taxon>Pseudomonadota</taxon>
        <taxon>Alphaproteobacteria</taxon>
        <taxon>Rhodobacterales</taxon>
        <taxon>Paracoccaceae</taxon>
        <taxon>Polymorphum</taxon>
    </lineage>
</organism>
<dbReference type="SUPFAM" id="SSF52540">
    <property type="entry name" value="P-loop containing nucleoside triphosphate hydrolases"/>
    <property type="match status" value="1"/>
</dbReference>
<dbReference type="GO" id="GO:0005524">
    <property type="term" value="F:ATP binding"/>
    <property type="evidence" value="ECO:0007669"/>
    <property type="project" value="UniProtKB-UniRule"/>
</dbReference>
<keyword evidence="5 7" id="KW-0067">ATP-binding</keyword>
<comment type="catalytic activity">
    <reaction evidence="7">
        <text>shikimate + ATP = 3-phosphoshikimate + ADP + H(+)</text>
        <dbReference type="Rhea" id="RHEA:13121"/>
        <dbReference type="ChEBI" id="CHEBI:15378"/>
        <dbReference type="ChEBI" id="CHEBI:30616"/>
        <dbReference type="ChEBI" id="CHEBI:36208"/>
        <dbReference type="ChEBI" id="CHEBI:145989"/>
        <dbReference type="ChEBI" id="CHEBI:456216"/>
        <dbReference type="EC" id="2.7.1.71"/>
    </reaction>
</comment>
<keyword evidence="7" id="KW-0460">Magnesium</keyword>
<dbReference type="PANTHER" id="PTHR21087">
    <property type="entry name" value="SHIKIMATE KINASE"/>
    <property type="match status" value="1"/>
</dbReference>
<dbReference type="GO" id="GO:0009073">
    <property type="term" value="P:aromatic amino acid family biosynthetic process"/>
    <property type="evidence" value="ECO:0007669"/>
    <property type="project" value="UniProtKB-KW"/>
</dbReference>
<evidence type="ECO:0000256" key="7">
    <source>
        <dbReference type="HAMAP-Rule" id="MF_00109"/>
    </source>
</evidence>
<reference evidence="8 9" key="1">
    <citation type="journal article" date="2011" name="J. Bacteriol.">
        <title>Complete genome sequence of Polymorphum gilvum SL003B-26A1T, a crude oil-degrading bacterium from oil-polluted saline soil.</title>
        <authorList>
            <person name="Li S.G."/>
            <person name="Tang Y.Q."/>
            <person name="Nie Y."/>
            <person name="Cai M."/>
            <person name="Wu X.L."/>
        </authorList>
    </citation>
    <scope>NUCLEOTIDE SEQUENCE [LARGE SCALE GENOMIC DNA]</scope>
    <source>
        <strain evidence="9">LMG 25793 / CGMCC 1.9160 / SL003B-26A1</strain>
    </source>
</reference>
<dbReference type="UniPathway" id="UPA00053">
    <property type="reaction ID" value="UER00088"/>
</dbReference>
<comment type="subunit">
    <text evidence="7">Monomer.</text>
</comment>
<keyword evidence="9" id="KW-1185">Reference proteome</keyword>
<feature type="binding site" evidence="7">
    <location>
        <position position="159"/>
    </location>
    <ligand>
        <name>substrate</name>
    </ligand>
</feature>
<keyword evidence="7" id="KW-0963">Cytoplasm</keyword>
<dbReference type="PATRIC" id="fig|991905.3.peg.352"/>
<keyword evidence="7" id="KW-0479">Metal-binding</keyword>
<dbReference type="PANTHER" id="PTHR21087:SF16">
    <property type="entry name" value="SHIKIMATE KINASE 1, CHLOROPLASTIC"/>
    <property type="match status" value="1"/>
</dbReference>
<dbReference type="HOGENOM" id="CLU_057607_2_0_5"/>
<dbReference type="PRINTS" id="PR01100">
    <property type="entry name" value="SHIKIMTKNASE"/>
</dbReference>
<dbReference type="InterPro" id="IPR031322">
    <property type="entry name" value="Shikimate/glucono_kinase"/>
</dbReference>
<dbReference type="InterPro" id="IPR000623">
    <property type="entry name" value="Shikimate_kinase/TSH1"/>
</dbReference>
<name>F2J223_POLGS</name>
<evidence type="ECO:0000256" key="6">
    <source>
        <dbReference type="ARBA" id="ARBA00023141"/>
    </source>
</evidence>
<evidence type="ECO:0000256" key="1">
    <source>
        <dbReference type="ARBA" id="ARBA00022605"/>
    </source>
</evidence>
<gene>
    <name evidence="7" type="primary">aroK</name>
    <name evidence="8" type="ordered locus">SL003B_0347</name>
</gene>
<dbReference type="Proteomes" id="UP000008130">
    <property type="component" value="Chromosome"/>
</dbReference>
<dbReference type="HAMAP" id="MF_00109">
    <property type="entry name" value="Shikimate_kinase"/>
    <property type="match status" value="1"/>
</dbReference>
<dbReference type="Pfam" id="PF01202">
    <property type="entry name" value="SKI"/>
    <property type="match status" value="1"/>
</dbReference>
<dbReference type="eggNOG" id="COG0703">
    <property type="taxonomic scope" value="Bacteria"/>
</dbReference>
<comment type="cofactor">
    <cofactor evidence="7">
        <name>Mg(2+)</name>
        <dbReference type="ChEBI" id="CHEBI:18420"/>
    </cofactor>
    <text evidence="7">Binds 1 Mg(2+) ion per subunit.</text>
</comment>
<dbReference type="Gene3D" id="3.40.50.300">
    <property type="entry name" value="P-loop containing nucleotide triphosphate hydrolases"/>
    <property type="match status" value="1"/>
</dbReference>
<dbReference type="GO" id="GO:0004765">
    <property type="term" value="F:shikimate kinase activity"/>
    <property type="evidence" value="ECO:0007669"/>
    <property type="project" value="UniProtKB-UniRule"/>
</dbReference>
<dbReference type="GO" id="GO:0005829">
    <property type="term" value="C:cytosol"/>
    <property type="evidence" value="ECO:0007669"/>
    <property type="project" value="TreeGrafter"/>
</dbReference>
<feature type="binding site" evidence="7">
    <location>
        <position position="56"/>
    </location>
    <ligand>
        <name>substrate</name>
    </ligand>
</feature>
<dbReference type="GO" id="GO:0009423">
    <property type="term" value="P:chorismate biosynthetic process"/>
    <property type="evidence" value="ECO:0007669"/>
    <property type="project" value="UniProtKB-UniRule"/>
</dbReference>
<comment type="similarity">
    <text evidence="7">Belongs to the shikimate kinase family.</text>
</comment>
<feature type="binding site" evidence="7">
    <location>
        <position position="80"/>
    </location>
    <ligand>
        <name>substrate</name>
    </ligand>
</feature>
<dbReference type="GO" id="GO:0008652">
    <property type="term" value="P:amino acid biosynthetic process"/>
    <property type="evidence" value="ECO:0007669"/>
    <property type="project" value="UniProtKB-KW"/>
</dbReference>
<dbReference type="InterPro" id="IPR027417">
    <property type="entry name" value="P-loop_NTPase"/>
</dbReference>
<feature type="binding site" evidence="7">
    <location>
        <begin position="34"/>
        <end position="39"/>
    </location>
    <ligand>
        <name>ATP</name>
        <dbReference type="ChEBI" id="CHEBI:30616"/>
    </ligand>
</feature>
<feature type="binding site" evidence="7">
    <location>
        <position position="38"/>
    </location>
    <ligand>
        <name>Mg(2+)</name>
        <dbReference type="ChEBI" id="CHEBI:18420"/>
    </ligand>
</feature>
<comment type="subcellular location">
    <subcellularLocation>
        <location evidence="7">Cytoplasm</location>
    </subcellularLocation>
</comment>
<evidence type="ECO:0000256" key="3">
    <source>
        <dbReference type="ARBA" id="ARBA00022741"/>
    </source>
</evidence>
<proteinExistence type="inferred from homology"/>
<feature type="binding site" evidence="7">
    <location>
        <position position="140"/>
    </location>
    <ligand>
        <name>ATP</name>
        <dbReference type="ChEBI" id="CHEBI:30616"/>
    </ligand>
</feature>
<comment type="function">
    <text evidence="7">Catalyzes the specific phosphorylation of the 3-hydroxyl group of shikimic acid using ATP as a cosubstrate.</text>
</comment>
<keyword evidence="1 7" id="KW-0028">Amino-acid biosynthesis</keyword>
<dbReference type="NCBIfam" id="NF010552">
    <property type="entry name" value="PRK13946.1"/>
    <property type="match status" value="1"/>
</dbReference>
<dbReference type="AlphaFoldDB" id="F2J223"/>
<dbReference type="CDD" id="cd00464">
    <property type="entry name" value="SK"/>
    <property type="match status" value="1"/>
</dbReference>
<keyword evidence="6 7" id="KW-0057">Aromatic amino acid biosynthesis</keyword>
<feature type="binding site" evidence="7">
    <location>
        <position position="102"/>
    </location>
    <ligand>
        <name>substrate</name>
    </ligand>
</feature>
<sequence>MNSAAPDTQERDKRAARLVEALGTRSIVLVGIMGCGKSSVGRRLAQRLAIPFVDADAEIETAANMTVSEIFAVHGETEFRRGEEKVIARLLRNGPQVLATGGGAYMSDATRAAIARRGVSVWLRADLDTVMTRVRKRPTRPLLQTPDPEATMRELLARREPVYGLADIAVWSRDVPHEMVMEDIIAALEARLCAETRRQKEQTSDGTAS</sequence>
<evidence type="ECO:0000313" key="9">
    <source>
        <dbReference type="Proteomes" id="UP000008130"/>
    </source>
</evidence>
<keyword evidence="2 7" id="KW-0808">Transferase</keyword>
<dbReference type="GO" id="GO:0000287">
    <property type="term" value="F:magnesium ion binding"/>
    <property type="evidence" value="ECO:0007669"/>
    <property type="project" value="UniProtKB-UniRule"/>
</dbReference>
<evidence type="ECO:0000313" key="8">
    <source>
        <dbReference type="EMBL" id="ADZ68782.1"/>
    </source>
</evidence>
<dbReference type="KEGG" id="pgv:SL003B_0347"/>
<evidence type="ECO:0000256" key="4">
    <source>
        <dbReference type="ARBA" id="ARBA00022777"/>
    </source>
</evidence>
<keyword evidence="3 7" id="KW-0547">Nucleotide-binding</keyword>